<comment type="caution">
    <text evidence="3">The sequence shown here is derived from an EMBL/GenBank/DDBJ whole genome shotgun (WGS) entry which is preliminary data.</text>
</comment>
<reference evidence="3 4" key="1">
    <citation type="journal article" date="2019" name="Plant Biotechnol. J.">
        <title>The red bayberry genome and genetic basis of sex determination.</title>
        <authorList>
            <person name="Jia H.M."/>
            <person name="Jia H.J."/>
            <person name="Cai Q.L."/>
            <person name="Wang Y."/>
            <person name="Zhao H.B."/>
            <person name="Yang W.F."/>
            <person name="Wang G.Y."/>
            <person name="Li Y.H."/>
            <person name="Zhan D.L."/>
            <person name="Shen Y.T."/>
            <person name="Niu Q.F."/>
            <person name="Chang L."/>
            <person name="Qiu J."/>
            <person name="Zhao L."/>
            <person name="Xie H.B."/>
            <person name="Fu W.Y."/>
            <person name="Jin J."/>
            <person name="Li X.W."/>
            <person name="Jiao Y."/>
            <person name="Zhou C.C."/>
            <person name="Tu T."/>
            <person name="Chai C.Y."/>
            <person name="Gao J.L."/>
            <person name="Fan L.J."/>
            <person name="van de Weg E."/>
            <person name="Wang J.Y."/>
            <person name="Gao Z.S."/>
        </authorList>
    </citation>
    <scope>NUCLEOTIDE SEQUENCE [LARGE SCALE GENOMIC DNA]</scope>
    <source>
        <tissue evidence="3">Leaves</tissue>
    </source>
</reference>
<feature type="region of interest" description="Disordered" evidence="1">
    <location>
        <begin position="95"/>
        <end position="115"/>
    </location>
</feature>
<evidence type="ECO:0000313" key="3">
    <source>
        <dbReference type="EMBL" id="KAB1225732.1"/>
    </source>
</evidence>
<keyword evidence="4" id="KW-1185">Reference proteome</keyword>
<keyword evidence="2" id="KW-0472">Membrane</keyword>
<name>A0A6A1WKD3_9ROSI</name>
<organism evidence="3 4">
    <name type="scientific">Morella rubra</name>
    <name type="common">Chinese bayberry</name>
    <dbReference type="NCBI Taxonomy" id="262757"/>
    <lineage>
        <taxon>Eukaryota</taxon>
        <taxon>Viridiplantae</taxon>
        <taxon>Streptophyta</taxon>
        <taxon>Embryophyta</taxon>
        <taxon>Tracheophyta</taxon>
        <taxon>Spermatophyta</taxon>
        <taxon>Magnoliopsida</taxon>
        <taxon>eudicotyledons</taxon>
        <taxon>Gunneridae</taxon>
        <taxon>Pentapetalae</taxon>
        <taxon>rosids</taxon>
        <taxon>fabids</taxon>
        <taxon>Fagales</taxon>
        <taxon>Myricaceae</taxon>
        <taxon>Morella</taxon>
    </lineage>
</organism>
<evidence type="ECO:0000256" key="1">
    <source>
        <dbReference type="SAM" id="MobiDB-lite"/>
    </source>
</evidence>
<dbReference type="Proteomes" id="UP000516437">
    <property type="component" value="Chromosome 1"/>
</dbReference>
<dbReference type="EMBL" id="RXIC02000019">
    <property type="protein sequence ID" value="KAB1225732.1"/>
    <property type="molecule type" value="Genomic_DNA"/>
</dbReference>
<protein>
    <submittedName>
        <fullName evidence="3">Uncharacterized protein</fullName>
    </submittedName>
</protein>
<keyword evidence="2" id="KW-0812">Transmembrane</keyword>
<evidence type="ECO:0000313" key="4">
    <source>
        <dbReference type="Proteomes" id="UP000516437"/>
    </source>
</evidence>
<feature type="transmembrane region" description="Helical" evidence="2">
    <location>
        <begin position="38"/>
        <end position="64"/>
    </location>
</feature>
<evidence type="ECO:0000256" key="2">
    <source>
        <dbReference type="SAM" id="Phobius"/>
    </source>
</evidence>
<dbReference type="OrthoDB" id="1421795at2759"/>
<gene>
    <name evidence="3" type="ORF">CJ030_MR1G029234</name>
</gene>
<dbReference type="AlphaFoldDB" id="A0A6A1WKD3"/>
<feature type="region of interest" description="Disordered" evidence="1">
    <location>
        <begin position="1"/>
        <end position="26"/>
    </location>
</feature>
<sequence length="115" mass="13472">MTRRWEASSRLSFSPAMAPGNPKQEDELLYSPDRHFELHGVIMMFVLVAIFSLFIMSLVMLPYLKRDSNNESEYSGSVIRQKCPLLWLRKRRRMEDGTRPEESLQDEGEVIRKPP</sequence>
<keyword evidence="2" id="KW-1133">Transmembrane helix</keyword>
<accession>A0A6A1WKD3</accession>
<proteinExistence type="predicted"/>